<accession>A0A7C9HRB9</accession>
<evidence type="ECO:0000256" key="1">
    <source>
        <dbReference type="SAM" id="MobiDB-lite"/>
    </source>
</evidence>
<organism evidence="2 3">
    <name type="scientific">Prevotella vespertina</name>
    <dbReference type="NCBI Taxonomy" id="2608404"/>
    <lineage>
        <taxon>Bacteria</taxon>
        <taxon>Pseudomonadati</taxon>
        <taxon>Bacteroidota</taxon>
        <taxon>Bacteroidia</taxon>
        <taxon>Bacteroidales</taxon>
        <taxon>Prevotellaceae</taxon>
        <taxon>Prevotella</taxon>
    </lineage>
</organism>
<gene>
    <name evidence="2" type="ORF">F0475_09830</name>
</gene>
<dbReference type="Proteomes" id="UP000482295">
    <property type="component" value="Unassembled WGS sequence"/>
</dbReference>
<keyword evidence="3" id="KW-1185">Reference proteome</keyword>
<evidence type="ECO:0008006" key="4">
    <source>
        <dbReference type="Google" id="ProtNLM"/>
    </source>
</evidence>
<sequence>MTLSFTACSSSDDDGGKGKIERPKYLSDATRYKITTQGSTWKSLELTEDGRYFIVYDGSVSGSSSQDNDDVIVSGSYEKKGNRYVLNTVGELTITANNNSYELLLTNKGKSLKFSAQKSGTLPSNKVNDELCRTWVFSKCYIVVKYDGKKVYNASSTSANELYDGFRSAINTPEYKDKLKLSQDKEDDIDGLRLLRTVTFTHAGSYYVTTTDGREDLMNYWKWINANELIIGFSENEDQTSVHDQAALKFYNGQLIMVDSQSKGREEVTITMEFQPVHTDR</sequence>
<evidence type="ECO:0000313" key="2">
    <source>
        <dbReference type="EMBL" id="MUL28587.1"/>
    </source>
</evidence>
<protein>
    <recommendedName>
        <fullName evidence="4">Lipocalin-like domain-containing protein</fullName>
    </recommendedName>
</protein>
<feature type="region of interest" description="Disordered" evidence="1">
    <location>
        <begin position="1"/>
        <end position="21"/>
    </location>
</feature>
<dbReference type="EMBL" id="VVIQ01000011">
    <property type="protein sequence ID" value="MUL28587.1"/>
    <property type="molecule type" value="Genomic_DNA"/>
</dbReference>
<comment type="caution">
    <text evidence="2">The sequence shown here is derived from an EMBL/GenBank/DDBJ whole genome shotgun (WGS) entry which is preliminary data.</text>
</comment>
<evidence type="ECO:0000313" key="3">
    <source>
        <dbReference type="Proteomes" id="UP000482295"/>
    </source>
</evidence>
<proteinExistence type="predicted"/>
<dbReference type="AlphaFoldDB" id="A0A7C9HRB9"/>
<feature type="compositionally biased region" description="Polar residues" evidence="1">
    <location>
        <begin position="1"/>
        <end position="10"/>
    </location>
</feature>
<name>A0A7C9HRB9_9BACT</name>
<reference evidence="2 3" key="1">
    <citation type="submission" date="2019-09" db="EMBL/GenBank/DDBJ databases">
        <title>Prevotella A2879 sp. nov., isolated from an abscess of a patient.</title>
        <authorList>
            <person name="Buhl M."/>
            <person name="Oberhettinger P."/>
        </authorList>
    </citation>
    <scope>NUCLEOTIDE SEQUENCE [LARGE SCALE GENOMIC DNA]</scope>
    <source>
        <strain evidence="2 3">A2879</strain>
    </source>
</reference>